<dbReference type="InterPro" id="IPR033428">
    <property type="entry name" value="DUF5118"/>
</dbReference>
<feature type="domain" description="DUF5117" evidence="1">
    <location>
        <begin position="144"/>
        <end position="201"/>
    </location>
</feature>
<dbReference type="Proteomes" id="UP000005475">
    <property type="component" value="Unassembled WGS sequence"/>
</dbReference>
<reference evidence="4" key="2">
    <citation type="submission" date="2007-04" db="EMBL/GenBank/DDBJ databases">
        <title>Draft genome sequence of Bacteroides ovatus (ATCC 8483).</title>
        <authorList>
            <person name="Sudarsanam P."/>
            <person name="Ley R."/>
            <person name="Guruge J."/>
            <person name="Turnbaugh P.J."/>
            <person name="Mahowald M."/>
            <person name="Liep D."/>
            <person name="Gordon J."/>
        </authorList>
    </citation>
    <scope>NUCLEOTIDE SEQUENCE [LARGE SCALE GENOMIC DNA]</scope>
    <source>
        <strain evidence="4">ATCC 8483 / DSM 1896 / JCM 5824 / BCRC 10623 / CCUG 4943 / NCTC 11153</strain>
    </source>
</reference>
<organism evidence="3 4">
    <name type="scientific">Bacteroides ovatus (strain ATCC 8483 / DSM 1896 / JCM 5824 / BCRC 10623 / CCUG 4943 / NCTC 11153)</name>
    <dbReference type="NCBI Taxonomy" id="411476"/>
    <lineage>
        <taxon>Bacteria</taxon>
        <taxon>Pseudomonadati</taxon>
        <taxon>Bacteroidota</taxon>
        <taxon>Bacteroidia</taxon>
        <taxon>Bacteroidales</taxon>
        <taxon>Bacteroidaceae</taxon>
        <taxon>Bacteroides</taxon>
    </lineage>
</organism>
<dbReference type="PANTHER" id="PTHR38478:SF1">
    <property type="entry name" value="ZINC DEPENDENT METALLOPROTEASE DOMAIN LIPOPROTEIN"/>
    <property type="match status" value="1"/>
</dbReference>
<evidence type="ECO:0000259" key="1">
    <source>
        <dbReference type="Pfam" id="PF17148"/>
    </source>
</evidence>
<dbReference type="AlphaFoldDB" id="A0AAN3DBE8"/>
<dbReference type="PANTHER" id="PTHR38478">
    <property type="entry name" value="PEPTIDASE M1A AND M12B"/>
    <property type="match status" value="1"/>
</dbReference>
<accession>A0AAN3DBE8</accession>
<name>A0AAN3DBE8_BACO1</name>
<evidence type="ECO:0000313" key="4">
    <source>
        <dbReference type="Proteomes" id="UP000005475"/>
    </source>
</evidence>
<protein>
    <submittedName>
        <fullName evidence="3">Uncharacterized protein</fullName>
    </submittedName>
</protein>
<feature type="domain" description="DUF5118" evidence="2">
    <location>
        <begin position="57"/>
        <end position="105"/>
    </location>
</feature>
<dbReference type="EMBL" id="AAXF02000036">
    <property type="protein sequence ID" value="EDO13610.1"/>
    <property type="molecule type" value="Genomic_DNA"/>
</dbReference>
<dbReference type="Pfam" id="PF17148">
    <property type="entry name" value="DUF5117"/>
    <property type="match status" value="1"/>
</dbReference>
<dbReference type="Pfam" id="PF17162">
    <property type="entry name" value="DUF5118"/>
    <property type="match status" value="1"/>
</dbReference>
<reference evidence="3 4" key="1">
    <citation type="submission" date="2007-03" db="EMBL/GenBank/DDBJ databases">
        <authorList>
            <person name="Fulton L."/>
            <person name="Clifton S."/>
            <person name="Fulton B."/>
            <person name="Xu J."/>
            <person name="Minx P."/>
            <person name="Pepin K.H."/>
            <person name="Johnson M."/>
            <person name="Thiruvilangam P."/>
            <person name="Bhonagiri V."/>
            <person name="Nash W.E."/>
            <person name="Mardis E.R."/>
            <person name="Wilson R.K."/>
        </authorList>
    </citation>
    <scope>NUCLEOTIDE SEQUENCE [LARGE SCALE GENOMIC DNA]</scope>
    <source>
        <strain evidence="4">ATCC 8483 / DSM 1896 / JCM 5824 / BCRC 10623 / CCUG 4943 / NCTC 11153</strain>
    </source>
</reference>
<comment type="caution">
    <text evidence="3">The sequence shown here is derived from an EMBL/GenBank/DDBJ whole genome shotgun (WGS) entry which is preliminary data.</text>
</comment>
<evidence type="ECO:0000313" key="3">
    <source>
        <dbReference type="EMBL" id="EDO13610.1"/>
    </source>
</evidence>
<proteinExistence type="predicted"/>
<evidence type="ECO:0000259" key="2">
    <source>
        <dbReference type="Pfam" id="PF17162"/>
    </source>
</evidence>
<sequence>MRLFFIIYNIIKIILIVNKLVAKKVFLLLVLACAMLVTVEPIYAKKKKNTKTTKKESPYEKIFKGKKDEVKKGVITLHKIEGKILFEFPLTLQNREMLLGSTVSEISDNGNALVGQKIKKPLHIKFALRDSVMEMREVSNFARRPIFSTSKDESIKQAMKKGVGEPVMEGFKVMAYNADSTAVVFDMTDFLVSDNKRRLFLTLMVRRQCLVLVCAGQLSKKSSLMSIR</sequence>
<gene>
    <name evidence="3" type="ORF">BACOVA_00653</name>
</gene>
<dbReference type="InterPro" id="IPR033413">
    <property type="entry name" value="DUF5117"/>
</dbReference>